<gene>
    <name evidence="1" type="ORF">F3Y22_tig00111584pilonHSYRG00218</name>
</gene>
<sequence length="238" mass="26214">MGLSKSECKIHPSQLQNQGIFPSCLRERLSSLCSTSLNEATRLAPYYASNSRHQPHVVFRIRGTVLKWWESPDRRPSWWKLVKVSDFKSQTSMSSVMEFAASKESNEEGENERLDHFLNVDPTLSNSFSLSADIFLKAAIALKNQVVLYFLEVTWKGGGGSGDRSGTGIDPTVYTGLLGTAFTCLRSYDVAGNRQDLLLAAEIVDACVPVACLCQVLGCSQRSSRNLARAPSFPSLGR</sequence>
<evidence type="ECO:0000313" key="2">
    <source>
        <dbReference type="Proteomes" id="UP000436088"/>
    </source>
</evidence>
<evidence type="ECO:0000313" key="1">
    <source>
        <dbReference type="EMBL" id="KAE8676580.1"/>
    </source>
</evidence>
<name>A0A6A2Y0G1_HIBSY</name>
<dbReference type="InterPro" id="IPR007822">
    <property type="entry name" value="LANC-like"/>
</dbReference>
<dbReference type="InterPro" id="IPR012341">
    <property type="entry name" value="6hp_glycosidase-like_sf"/>
</dbReference>
<dbReference type="AlphaFoldDB" id="A0A6A2Y0G1"/>
<keyword evidence="2" id="KW-1185">Reference proteome</keyword>
<dbReference type="GO" id="GO:0031179">
    <property type="term" value="P:peptide modification"/>
    <property type="evidence" value="ECO:0007669"/>
    <property type="project" value="InterPro"/>
</dbReference>
<dbReference type="EMBL" id="VEPZ02001376">
    <property type="protein sequence ID" value="KAE8676580.1"/>
    <property type="molecule type" value="Genomic_DNA"/>
</dbReference>
<dbReference type="Gene3D" id="1.50.10.10">
    <property type="match status" value="1"/>
</dbReference>
<reference evidence="1" key="1">
    <citation type="submission" date="2019-09" db="EMBL/GenBank/DDBJ databases">
        <title>Draft genome information of white flower Hibiscus syriacus.</title>
        <authorList>
            <person name="Kim Y.-M."/>
        </authorList>
    </citation>
    <scope>NUCLEOTIDE SEQUENCE [LARGE SCALE GENOMIC DNA]</scope>
    <source>
        <strain evidence="1">YM2019G1</strain>
    </source>
</reference>
<dbReference type="Pfam" id="PF05147">
    <property type="entry name" value="LANC_like"/>
    <property type="match status" value="1"/>
</dbReference>
<proteinExistence type="predicted"/>
<organism evidence="1 2">
    <name type="scientific">Hibiscus syriacus</name>
    <name type="common">Rose of Sharon</name>
    <dbReference type="NCBI Taxonomy" id="106335"/>
    <lineage>
        <taxon>Eukaryota</taxon>
        <taxon>Viridiplantae</taxon>
        <taxon>Streptophyta</taxon>
        <taxon>Embryophyta</taxon>
        <taxon>Tracheophyta</taxon>
        <taxon>Spermatophyta</taxon>
        <taxon>Magnoliopsida</taxon>
        <taxon>eudicotyledons</taxon>
        <taxon>Gunneridae</taxon>
        <taxon>Pentapetalae</taxon>
        <taxon>rosids</taxon>
        <taxon>malvids</taxon>
        <taxon>Malvales</taxon>
        <taxon>Malvaceae</taxon>
        <taxon>Malvoideae</taxon>
        <taxon>Hibiscus</taxon>
    </lineage>
</organism>
<comment type="caution">
    <text evidence="1">The sequence shown here is derived from an EMBL/GenBank/DDBJ whole genome shotgun (WGS) entry which is preliminary data.</text>
</comment>
<protein>
    <submittedName>
        <fullName evidence="1">Uncharacterized protein</fullName>
    </submittedName>
</protein>
<dbReference type="Proteomes" id="UP000436088">
    <property type="component" value="Unassembled WGS sequence"/>
</dbReference>
<accession>A0A6A2Y0G1</accession>
<dbReference type="GO" id="GO:0005975">
    <property type="term" value="P:carbohydrate metabolic process"/>
    <property type="evidence" value="ECO:0007669"/>
    <property type="project" value="InterPro"/>
</dbReference>